<dbReference type="EMBL" id="ML122326">
    <property type="protein sequence ID" value="RPD53246.1"/>
    <property type="molecule type" value="Genomic_DNA"/>
</dbReference>
<evidence type="ECO:0000256" key="1">
    <source>
        <dbReference type="SAM" id="MobiDB-lite"/>
    </source>
</evidence>
<feature type="region of interest" description="Disordered" evidence="1">
    <location>
        <begin position="37"/>
        <end position="58"/>
    </location>
</feature>
<keyword evidence="3" id="KW-1185">Reference proteome</keyword>
<proteinExistence type="predicted"/>
<name>A0A5C2RST8_9APHY</name>
<evidence type="ECO:0000313" key="3">
    <source>
        <dbReference type="Proteomes" id="UP000313359"/>
    </source>
</evidence>
<accession>A0A5C2RST8</accession>
<reference evidence="2" key="1">
    <citation type="journal article" date="2018" name="Genome Biol. Evol.">
        <title>Genomics and development of Lentinus tigrinus, a white-rot wood-decaying mushroom with dimorphic fruiting bodies.</title>
        <authorList>
            <person name="Wu B."/>
            <person name="Xu Z."/>
            <person name="Knudson A."/>
            <person name="Carlson A."/>
            <person name="Chen N."/>
            <person name="Kovaka S."/>
            <person name="LaButti K."/>
            <person name="Lipzen A."/>
            <person name="Pennachio C."/>
            <person name="Riley R."/>
            <person name="Schakwitz W."/>
            <person name="Umezawa K."/>
            <person name="Ohm R.A."/>
            <person name="Grigoriev I.V."/>
            <person name="Nagy L.G."/>
            <person name="Gibbons J."/>
            <person name="Hibbett D."/>
        </authorList>
    </citation>
    <scope>NUCLEOTIDE SEQUENCE [LARGE SCALE GENOMIC DNA]</scope>
    <source>
        <strain evidence="2">ALCF2SS1-6</strain>
    </source>
</reference>
<sequence length="210" mass="23138">MNTSGSFCWLAVFIGSRGRGNEKGEVSGQVGRETRWMAHHSSRERDRERGESGDKRQHAASMMLPPSYLLAFSIPCLPLKKDDEVIRLGVGSATAVQGTLRVGSSLSHWPNSESNGLWSRNVEFTNHVYGGDEDPDCKTSSRRTSSSTLWIAMMICSTRQGTMLRPSNLPTTTLASKLRAVDVCPCQPMISVHHASWSMPSRDSVHFVEG</sequence>
<feature type="compositionally biased region" description="Basic and acidic residues" evidence="1">
    <location>
        <begin position="37"/>
        <end position="57"/>
    </location>
</feature>
<evidence type="ECO:0000313" key="2">
    <source>
        <dbReference type="EMBL" id="RPD53246.1"/>
    </source>
</evidence>
<gene>
    <name evidence="2" type="ORF">L227DRAFT_404181</name>
</gene>
<protein>
    <submittedName>
        <fullName evidence="2">Uncharacterized protein</fullName>
    </submittedName>
</protein>
<dbReference type="Proteomes" id="UP000313359">
    <property type="component" value="Unassembled WGS sequence"/>
</dbReference>
<dbReference type="AlphaFoldDB" id="A0A5C2RST8"/>
<organism evidence="2 3">
    <name type="scientific">Lentinus tigrinus ALCF2SS1-6</name>
    <dbReference type="NCBI Taxonomy" id="1328759"/>
    <lineage>
        <taxon>Eukaryota</taxon>
        <taxon>Fungi</taxon>
        <taxon>Dikarya</taxon>
        <taxon>Basidiomycota</taxon>
        <taxon>Agaricomycotina</taxon>
        <taxon>Agaricomycetes</taxon>
        <taxon>Polyporales</taxon>
        <taxon>Polyporaceae</taxon>
        <taxon>Lentinus</taxon>
    </lineage>
</organism>